<reference evidence="16" key="1">
    <citation type="journal article" date="2023" name="Science">
        <title>Elucidation of the pathway for biosynthesis of saponin adjuvants from the soapbark tree.</title>
        <authorList>
            <person name="Reed J."/>
            <person name="Orme A."/>
            <person name="El-Demerdash A."/>
            <person name="Owen C."/>
            <person name="Martin L.B.B."/>
            <person name="Misra R.C."/>
            <person name="Kikuchi S."/>
            <person name="Rejzek M."/>
            <person name="Martin A.C."/>
            <person name="Harkess A."/>
            <person name="Leebens-Mack J."/>
            <person name="Louveau T."/>
            <person name="Stephenson M.J."/>
            <person name="Osbourn A."/>
        </authorList>
    </citation>
    <scope>NUCLEOTIDE SEQUENCE</scope>
    <source>
        <strain evidence="16">S10</strain>
    </source>
</reference>
<evidence type="ECO:0000313" key="16">
    <source>
        <dbReference type="EMBL" id="KAJ7942806.1"/>
    </source>
</evidence>
<evidence type="ECO:0000256" key="8">
    <source>
        <dbReference type="ARBA" id="ARBA00022777"/>
    </source>
</evidence>
<keyword evidence="17" id="KW-1185">Reference proteome</keyword>
<dbReference type="InterPro" id="IPR000719">
    <property type="entry name" value="Prot_kinase_dom"/>
</dbReference>
<protein>
    <recommendedName>
        <fullName evidence="2">non-specific serine/threonine protein kinase</fullName>
        <ecNumber evidence="2">2.7.11.1</ecNumber>
    </recommendedName>
</protein>
<keyword evidence="5" id="KW-0812">Transmembrane</keyword>
<keyword evidence="7" id="KW-0547">Nucleotide-binding</keyword>
<dbReference type="EC" id="2.7.11.1" evidence="2"/>
<evidence type="ECO:0000259" key="15">
    <source>
        <dbReference type="PROSITE" id="PS50011"/>
    </source>
</evidence>
<comment type="catalytic activity">
    <reaction evidence="14">
        <text>L-seryl-[protein] + ATP = O-phospho-L-seryl-[protein] + ADP + H(+)</text>
        <dbReference type="Rhea" id="RHEA:17989"/>
        <dbReference type="Rhea" id="RHEA-COMP:9863"/>
        <dbReference type="Rhea" id="RHEA-COMP:11604"/>
        <dbReference type="ChEBI" id="CHEBI:15378"/>
        <dbReference type="ChEBI" id="CHEBI:29999"/>
        <dbReference type="ChEBI" id="CHEBI:30616"/>
        <dbReference type="ChEBI" id="CHEBI:83421"/>
        <dbReference type="ChEBI" id="CHEBI:456216"/>
        <dbReference type="EC" id="2.7.11.1"/>
    </reaction>
</comment>
<sequence length="228" mass="25865">MGKIHRVNIVQLVGFCADGLQRALVYEFLPKDSLESFISSPDMKNHFLGWEKLQDIAIGIAKGIEYLHQGCDHQILHFDIKPHNILLDQNFTPKISDFGMAKLCSKDQSIVSMTAARGTVGYIAPEIFSRNFGKVYYKSDVYSFRILLLEMVGRKKNVEVTLVNDTQIYYPGWIYNLLEEGEDLRIHIKEKKDSEIAKKSLDCGTLVYSVASSRSTIYDSCGSNIGRR</sequence>
<dbReference type="AlphaFoldDB" id="A0AAD7P5G5"/>
<evidence type="ECO:0000256" key="3">
    <source>
        <dbReference type="ARBA" id="ARBA00022527"/>
    </source>
</evidence>
<dbReference type="Gene3D" id="1.10.510.10">
    <property type="entry name" value="Transferase(Phosphotransferase) domain 1"/>
    <property type="match status" value="1"/>
</dbReference>
<name>A0AAD7P5G5_QUISA</name>
<evidence type="ECO:0000313" key="17">
    <source>
        <dbReference type="Proteomes" id="UP001163823"/>
    </source>
</evidence>
<organism evidence="16 17">
    <name type="scientific">Quillaja saponaria</name>
    <name type="common">Soap bark tree</name>
    <dbReference type="NCBI Taxonomy" id="32244"/>
    <lineage>
        <taxon>Eukaryota</taxon>
        <taxon>Viridiplantae</taxon>
        <taxon>Streptophyta</taxon>
        <taxon>Embryophyta</taxon>
        <taxon>Tracheophyta</taxon>
        <taxon>Spermatophyta</taxon>
        <taxon>Magnoliopsida</taxon>
        <taxon>eudicotyledons</taxon>
        <taxon>Gunneridae</taxon>
        <taxon>Pentapetalae</taxon>
        <taxon>rosids</taxon>
        <taxon>fabids</taxon>
        <taxon>Fabales</taxon>
        <taxon>Quillajaceae</taxon>
        <taxon>Quillaja</taxon>
    </lineage>
</organism>
<dbReference type="EMBL" id="JARAOO010000014">
    <property type="protein sequence ID" value="KAJ7942806.1"/>
    <property type="molecule type" value="Genomic_DNA"/>
</dbReference>
<dbReference type="InterPro" id="IPR011009">
    <property type="entry name" value="Kinase-like_dom_sf"/>
</dbReference>
<keyword evidence="10" id="KW-1133">Transmembrane helix</keyword>
<evidence type="ECO:0000256" key="6">
    <source>
        <dbReference type="ARBA" id="ARBA00022729"/>
    </source>
</evidence>
<dbReference type="SMART" id="SM00220">
    <property type="entry name" value="S_TKc"/>
    <property type="match status" value="1"/>
</dbReference>
<keyword evidence="6" id="KW-0732">Signal</keyword>
<evidence type="ECO:0000256" key="9">
    <source>
        <dbReference type="ARBA" id="ARBA00022840"/>
    </source>
</evidence>
<evidence type="ECO:0000256" key="10">
    <source>
        <dbReference type="ARBA" id="ARBA00022989"/>
    </source>
</evidence>
<comment type="caution">
    <text evidence="16">The sequence shown here is derived from an EMBL/GenBank/DDBJ whole genome shotgun (WGS) entry which is preliminary data.</text>
</comment>
<evidence type="ECO:0000256" key="4">
    <source>
        <dbReference type="ARBA" id="ARBA00022679"/>
    </source>
</evidence>
<evidence type="ECO:0000256" key="11">
    <source>
        <dbReference type="ARBA" id="ARBA00023136"/>
    </source>
</evidence>
<accession>A0AAD7P5G5</accession>
<dbReference type="Gene3D" id="3.30.200.20">
    <property type="entry name" value="Phosphorylase Kinase, domain 1"/>
    <property type="match status" value="1"/>
</dbReference>
<dbReference type="PROSITE" id="PS00108">
    <property type="entry name" value="PROTEIN_KINASE_ST"/>
    <property type="match status" value="1"/>
</dbReference>
<dbReference type="InterPro" id="IPR008271">
    <property type="entry name" value="Ser/Thr_kinase_AS"/>
</dbReference>
<comment type="catalytic activity">
    <reaction evidence="13">
        <text>L-threonyl-[protein] + ATP = O-phospho-L-threonyl-[protein] + ADP + H(+)</text>
        <dbReference type="Rhea" id="RHEA:46608"/>
        <dbReference type="Rhea" id="RHEA-COMP:11060"/>
        <dbReference type="Rhea" id="RHEA-COMP:11605"/>
        <dbReference type="ChEBI" id="CHEBI:15378"/>
        <dbReference type="ChEBI" id="CHEBI:30013"/>
        <dbReference type="ChEBI" id="CHEBI:30616"/>
        <dbReference type="ChEBI" id="CHEBI:61977"/>
        <dbReference type="ChEBI" id="CHEBI:456216"/>
        <dbReference type="EC" id="2.7.11.1"/>
    </reaction>
</comment>
<keyword evidence="9" id="KW-0067">ATP-binding</keyword>
<evidence type="ECO:0000256" key="7">
    <source>
        <dbReference type="ARBA" id="ARBA00022741"/>
    </source>
</evidence>
<keyword evidence="11" id="KW-0472">Membrane</keyword>
<keyword evidence="12" id="KW-0325">Glycoprotein</keyword>
<dbReference type="KEGG" id="qsa:O6P43_032428"/>
<dbReference type="PANTHER" id="PTHR27009">
    <property type="entry name" value="RUST RESISTANCE KINASE LR10-RELATED"/>
    <property type="match status" value="1"/>
</dbReference>
<dbReference type="SUPFAM" id="SSF56112">
    <property type="entry name" value="Protein kinase-like (PK-like)"/>
    <property type="match status" value="1"/>
</dbReference>
<keyword evidence="4" id="KW-0808">Transferase</keyword>
<dbReference type="PROSITE" id="PS50011">
    <property type="entry name" value="PROTEIN_KINASE_DOM"/>
    <property type="match status" value="1"/>
</dbReference>
<evidence type="ECO:0000256" key="13">
    <source>
        <dbReference type="ARBA" id="ARBA00047899"/>
    </source>
</evidence>
<dbReference type="GO" id="GO:0005524">
    <property type="term" value="F:ATP binding"/>
    <property type="evidence" value="ECO:0007669"/>
    <property type="project" value="UniProtKB-KW"/>
</dbReference>
<dbReference type="GO" id="GO:0004674">
    <property type="term" value="F:protein serine/threonine kinase activity"/>
    <property type="evidence" value="ECO:0007669"/>
    <property type="project" value="UniProtKB-KW"/>
</dbReference>
<dbReference type="Pfam" id="PF00069">
    <property type="entry name" value="Pkinase"/>
    <property type="match status" value="1"/>
</dbReference>
<dbReference type="Proteomes" id="UP001163823">
    <property type="component" value="Chromosome 14"/>
</dbReference>
<evidence type="ECO:0000256" key="5">
    <source>
        <dbReference type="ARBA" id="ARBA00022692"/>
    </source>
</evidence>
<evidence type="ECO:0000256" key="1">
    <source>
        <dbReference type="ARBA" id="ARBA00004479"/>
    </source>
</evidence>
<evidence type="ECO:0000256" key="14">
    <source>
        <dbReference type="ARBA" id="ARBA00048679"/>
    </source>
</evidence>
<proteinExistence type="predicted"/>
<evidence type="ECO:0000256" key="2">
    <source>
        <dbReference type="ARBA" id="ARBA00012513"/>
    </source>
</evidence>
<evidence type="ECO:0000256" key="12">
    <source>
        <dbReference type="ARBA" id="ARBA00023180"/>
    </source>
</evidence>
<keyword evidence="3" id="KW-0723">Serine/threonine-protein kinase</keyword>
<feature type="domain" description="Protein kinase" evidence="15">
    <location>
        <begin position="1"/>
        <end position="228"/>
    </location>
</feature>
<keyword evidence="16" id="KW-0675">Receptor</keyword>
<dbReference type="FunFam" id="1.10.510.10:FF:001023">
    <property type="entry name" value="Os07g0541700 protein"/>
    <property type="match status" value="1"/>
</dbReference>
<keyword evidence="8 16" id="KW-0418">Kinase</keyword>
<dbReference type="InterPro" id="IPR045874">
    <property type="entry name" value="LRK10/LRL21-25-like"/>
</dbReference>
<comment type="subcellular location">
    <subcellularLocation>
        <location evidence="1">Membrane</location>
        <topology evidence="1">Single-pass type I membrane protein</topology>
    </subcellularLocation>
</comment>
<gene>
    <name evidence="16" type="ORF">O6P43_032428</name>
</gene>
<dbReference type="GO" id="GO:0016020">
    <property type="term" value="C:membrane"/>
    <property type="evidence" value="ECO:0007669"/>
    <property type="project" value="UniProtKB-SubCell"/>
</dbReference>